<keyword evidence="5 11" id="KW-0418">Kinase</keyword>
<dbReference type="PANTHER" id="PTHR24363">
    <property type="entry name" value="SERINE/THREONINE PROTEIN KINASE"/>
    <property type="match status" value="1"/>
</dbReference>
<dbReference type="InterPro" id="IPR000719">
    <property type="entry name" value="Prot_kinase_dom"/>
</dbReference>
<dbReference type="SUPFAM" id="SSF56112">
    <property type="entry name" value="Protein kinase-like (PK-like)"/>
    <property type="match status" value="1"/>
</dbReference>
<dbReference type="Pfam" id="PF00069">
    <property type="entry name" value="Pkinase"/>
    <property type="match status" value="1"/>
</dbReference>
<accession>A0AAP5ID37</accession>
<evidence type="ECO:0000256" key="1">
    <source>
        <dbReference type="ARBA" id="ARBA00012513"/>
    </source>
</evidence>
<dbReference type="GO" id="GO:0004674">
    <property type="term" value="F:protein serine/threonine kinase activity"/>
    <property type="evidence" value="ECO:0007669"/>
    <property type="project" value="UniProtKB-KW"/>
</dbReference>
<evidence type="ECO:0000256" key="3">
    <source>
        <dbReference type="ARBA" id="ARBA00022679"/>
    </source>
</evidence>
<protein>
    <recommendedName>
        <fullName evidence="1">non-specific serine/threonine protein kinase</fullName>
        <ecNumber evidence="1">2.7.11.1</ecNumber>
    </recommendedName>
</protein>
<dbReference type="Proteomes" id="UP000667802">
    <property type="component" value="Unassembled WGS sequence"/>
</dbReference>
<dbReference type="RefSeq" id="WP_208340510.1">
    <property type="nucleotide sequence ID" value="NZ_CAWQFN010000681.1"/>
</dbReference>
<dbReference type="EC" id="2.7.11.1" evidence="1"/>
<comment type="catalytic activity">
    <reaction evidence="7">
        <text>L-threonyl-[protein] + ATP = O-phospho-L-threonyl-[protein] + ADP + H(+)</text>
        <dbReference type="Rhea" id="RHEA:46608"/>
        <dbReference type="Rhea" id="RHEA-COMP:11060"/>
        <dbReference type="Rhea" id="RHEA-COMP:11605"/>
        <dbReference type="ChEBI" id="CHEBI:15378"/>
        <dbReference type="ChEBI" id="CHEBI:30013"/>
        <dbReference type="ChEBI" id="CHEBI:30616"/>
        <dbReference type="ChEBI" id="CHEBI:61977"/>
        <dbReference type="ChEBI" id="CHEBI:456216"/>
        <dbReference type="EC" id="2.7.11.1"/>
    </reaction>
</comment>
<dbReference type="SMART" id="SM00220">
    <property type="entry name" value="S_TKc"/>
    <property type="match status" value="1"/>
</dbReference>
<evidence type="ECO:0000256" key="2">
    <source>
        <dbReference type="ARBA" id="ARBA00022527"/>
    </source>
</evidence>
<keyword evidence="2 11" id="KW-0723">Serine/threonine-protein kinase</keyword>
<dbReference type="PANTHER" id="PTHR24363:SF0">
    <property type="entry name" value="SERINE_THREONINE KINASE LIKE DOMAIN CONTAINING 1"/>
    <property type="match status" value="1"/>
</dbReference>
<reference evidence="12" key="1">
    <citation type="journal article" date="2021" name="Science">
        <title>Hunting the eagle killer: A cyanobacterial neurotoxin causes vacuolar myelinopathy.</title>
        <authorList>
            <person name="Breinlinger S."/>
            <person name="Phillips T.J."/>
            <person name="Haram B.N."/>
            <person name="Mares J."/>
            <person name="Martinez Yerena J.A."/>
            <person name="Hrouzek P."/>
            <person name="Sobotka R."/>
            <person name="Henderson W.M."/>
            <person name="Schmieder P."/>
            <person name="Williams S.M."/>
            <person name="Lauderdale J.D."/>
            <person name="Wilde H.D."/>
            <person name="Gerrin W."/>
            <person name="Kust A."/>
            <person name="Washington J.W."/>
            <person name="Wagner C."/>
            <person name="Geier B."/>
            <person name="Liebeke M."/>
            <person name="Enke H."/>
            <person name="Niedermeyer T.H.J."/>
            <person name="Wilde S.B."/>
        </authorList>
    </citation>
    <scope>NUCLEOTIDE SEQUENCE [LARGE SCALE GENOMIC DNA]</scope>
    <source>
        <strain evidence="12">Thurmond2011</strain>
    </source>
</reference>
<name>A0AAP5ID37_9CYAN</name>
<keyword evidence="3" id="KW-0808">Transferase</keyword>
<evidence type="ECO:0000256" key="9">
    <source>
        <dbReference type="SAM" id="Phobius"/>
    </source>
</evidence>
<evidence type="ECO:0000259" key="10">
    <source>
        <dbReference type="PROSITE" id="PS50011"/>
    </source>
</evidence>
<dbReference type="PROSITE" id="PS50011">
    <property type="entry name" value="PROTEIN_KINASE_DOM"/>
    <property type="match status" value="1"/>
</dbReference>
<keyword evidence="9" id="KW-0812">Transmembrane</keyword>
<evidence type="ECO:0000256" key="7">
    <source>
        <dbReference type="ARBA" id="ARBA00047899"/>
    </source>
</evidence>
<dbReference type="Gene3D" id="1.10.510.10">
    <property type="entry name" value="Transferase(Phosphotransferase) domain 1"/>
    <property type="match status" value="1"/>
</dbReference>
<evidence type="ECO:0000256" key="4">
    <source>
        <dbReference type="ARBA" id="ARBA00022741"/>
    </source>
</evidence>
<feature type="transmembrane region" description="Helical" evidence="9">
    <location>
        <begin position="413"/>
        <end position="435"/>
    </location>
</feature>
<sequence length="448" mass="50881">MYDYSSQHLDNSSSPFLSQSDSMLNNRYRVLKPLGQGGFGKTFLAVEHKQQLQTRNGSLFRYSKPQFCVIKQFFPERHNVDHYLKASELFRQESLLLKELGKHPQIPELLDFFEEDGQQYLVQEWIDGQTLEQELAEAGSFNEDEICQLLEMVLPVLQFVHEHQVIHRDIKPANIVRRRSDLQLVLVDFGSAKYAPSAIAPTTGTLIGSAEYASPEQIKGKAVFASDLYSLGVTCLHLLTQIPPFDLYDCGEDIWAWRSYLTKPINPSLEQIICKLLQKPIKRRYQSATEVLSDLNSLSKQKSYVIPSQPIARTLNDDDDFETPYFGLNSKENIPASMTVYSTALNIHSIAAVTVFDPQTQAWYRLPPKMEANEVLQKASAFLDSCLVIVDSPAQLLISSNSSYTMLKQSKKLWRVFAAMITTSVVCLTIAYFGLKMKCAFTPRMTKF</sequence>
<proteinExistence type="predicted"/>
<dbReference type="EMBL" id="JAALHA020000024">
    <property type="protein sequence ID" value="MDR9899351.1"/>
    <property type="molecule type" value="Genomic_DNA"/>
</dbReference>
<evidence type="ECO:0000313" key="11">
    <source>
        <dbReference type="EMBL" id="MDR9899351.1"/>
    </source>
</evidence>
<evidence type="ECO:0000313" key="12">
    <source>
        <dbReference type="Proteomes" id="UP000667802"/>
    </source>
</evidence>
<keyword evidence="12" id="KW-1185">Reference proteome</keyword>
<gene>
    <name evidence="11" type="ORF">G7B40_033030</name>
</gene>
<keyword evidence="6" id="KW-0067">ATP-binding</keyword>
<keyword evidence="4" id="KW-0547">Nucleotide-binding</keyword>
<dbReference type="AlphaFoldDB" id="A0AAP5ID37"/>
<comment type="caution">
    <text evidence="11">The sequence shown here is derived from an EMBL/GenBank/DDBJ whole genome shotgun (WGS) entry which is preliminary data.</text>
</comment>
<dbReference type="InterPro" id="IPR011009">
    <property type="entry name" value="Kinase-like_dom_sf"/>
</dbReference>
<keyword evidence="9" id="KW-1133">Transmembrane helix</keyword>
<feature type="domain" description="Protein kinase" evidence="10">
    <location>
        <begin position="28"/>
        <end position="305"/>
    </location>
</feature>
<evidence type="ECO:0000256" key="6">
    <source>
        <dbReference type="ARBA" id="ARBA00022840"/>
    </source>
</evidence>
<evidence type="ECO:0000256" key="5">
    <source>
        <dbReference type="ARBA" id="ARBA00022777"/>
    </source>
</evidence>
<dbReference type="CDD" id="cd14014">
    <property type="entry name" value="STKc_PknB_like"/>
    <property type="match status" value="1"/>
</dbReference>
<comment type="catalytic activity">
    <reaction evidence="8">
        <text>L-seryl-[protein] + ATP = O-phospho-L-seryl-[protein] + ADP + H(+)</text>
        <dbReference type="Rhea" id="RHEA:17989"/>
        <dbReference type="Rhea" id="RHEA-COMP:9863"/>
        <dbReference type="Rhea" id="RHEA-COMP:11604"/>
        <dbReference type="ChEBI" id="CHEBI:15378"/>
        <dbReference type="ChEBI" id="CHEBI:29999"/>
        <dbReference type="ChEBI" id="CHEBI:30616"/>
        <dbReference type="ChEBI" id="CHEBI:83421"/>
        <dbReference type="ChEBI" id="CHEBI:456216"/>
        <dbReference type="EC" id="2.7.11.1"/>
    </reaction>
</comment>
<evidence type="ECO:0000256" key="8">
    <source>
        <dbReference type="ARBA" id="ARBA00048679"/>
    </source>
</evidence>
<organism evidence="11 12">
    <name type="scientific">Aetokthonos hydrillicola Thurmond2011</name>
    <dbReference type="NCBI Taxonomy" id="2712845"/>
    <lineage>
        <taxon>Bacteria</taxon>
        <taxon>Bacillati</taxon>
        <taxon>Cyanobacteriota</taxon>
        <taxon>Cyanophyceae</taxon>
        <taxon>Nostocales</taxon>
        <taxon>Hapalosiphonaceae</taxon>
        <taxon>Aetokthonos</taxon>
    </lineage>
</organism>
<dbReference type="GO" id="GO:0005524">
    <property type="term" value="F:ATP binding"/>
    <property type="evidence" value="ECO:0007669"/>
    <property type="project" value="UniProtKB-KW"/>
</dbReference>
<keyword evidence="9" id="KW-0472">Membrane</keyword>